<evidence type="ECO:0000256" key="1">
    <source>
        <dbReference type="SAM" id="Phobius"/>
    </source>
</evidence>
<name>A0ABS6Y2Q6_9BACT</name>
<reference evidence="2 3" key="1">
    <citation type="submission" date="2021-07" db="EMBL/GenBank/DDBJ databases">
        <title>Genomic diversity and antimicrobial resistance of Prevotella spp. isolated from chronic lung disease airways.</title>
        <authorList>
            <person name="Webb K.A."/>
            <person name="Olagoke O.S."/>
            <person name="Baird T."/>
            <person name="Neill J."/>
            <person name="Pham A."/>
            <person name="Wells T.J."/>
            <person name="Ramsay K.A."/>
            <person name="Bell S.C."/>
            <person name="Sarovich D.S."/>
            <person name="Price E.P."/>
        </authorList>
    </citation>
    <scope>NUCLEOTIDE SEQUENCE [LARGE SCALE GENOMIC DNA]</scope>
    <source>
        <strain evidence="2 3">SCHI0027.S.6</strain>
    </source>
</reference>
<feature type="transmembrane region" description="Helical" evidence="1">
    <location>
        <begin position="7"/>
        <end position="26"/>
    </location>
</feature>
<dbReference type="EMBL" id="JAHXCP010000001">
    <property type="protein sequence ID" value="MBW4753778.1"/>
    <property type="molecule type" value="Genomic_DNA"/>
</dbReference>
<comment type="caution">
    <text evidence="2">The sequence shown here is derived from an EMBL/GenBank/DDBJ whole genome shotgun (WGS) entry which is preliminary data.</text>
</comment>
<keyword evidence="1" id="KW-0472">Membrane</keyword>
<protein>
    <submittedName>
        <fullName evidence="2">Uncharacterized protein</fullName>
    </submittedName>
</protein>
<keyword evidence="1" id="KW-1133">Transmembrane helix</keyword>
<keyword evidence="3" id="KW-1185">Reference proteome</keyword>
<feature type="transmembrane region" description="Helical" evidence="1">
    <location>
        <begin position="32"/>
        <end position="53"/>
    </location>
</feature>
<gene>
    <name evidence="2" type="ORF">KZO77_01815</name>
</gene>
<dbReference type="RefSeq" id="WP_219432624.1">
    <property type="nucleotide sequence ID" value="NZ_CBDEIC010000040.1"/>
</dbReference>
<dbReference type="Proteomes" id="UP000812077">
    <property type="component" value="Unassembled WGS sequence"/>
</dbReference>
<sequence>MNKSIYLNWRFHVLFLLAMVTIFLLFSDCEDITIFFVSKLIGAVLGYISFQLFKHWNKNEKLNGIMELIEEDD</sequence>
<evidence type="ECO:0000313" key="2">
    <source>
        <dbReference type="EMBL" id="MBW4753778.1"/>
    </source>
</evidence>
<accession>A0ABS6Y2Q6</accession>
<keyword evidence="1" id="KW-0812">Transmembrane</keyword>
<evidence type="ECO:0000313" key="3">
    <source>
        <dbReference type="Proteomes" id="UP000812077"/>
    </source>
</evidence>
<organism evidence="2 3">
    <name type="scientific">Prevotella melaninogenica</name>
    <dbReference type="NCBI Taxonomy" id="28132"/>
    <lineage>
        <taxon>Bacteria</taxon>
        <taxon>Pseudomonadati</taxon>
        <taxon>Bacteroidota</taxon>
        <taxon>Bacteroidia</taxon>
        <taxon>Bacteroidales</taxon>
        <taxon>Prevotellaceae</taxon>
        <taxon>Prevotella</taxon>
    </lineage>
</organism>
<proteinExistence type="predicted"/>